<feature type="domain" description="EcxA zinc-binding" evidence="2">
    <location>
        <begin position="462"/>
        <end position="779"/>
    </location>
</feature>
<evidence type="ECO:0000259" key="4">
    <source>
        <dbReference type="Pfam" id="PF17162"/>
    </source>
</evidence>
<dbReference type="InterPro" id="IPR032534">
    <property type="entry name" value="EcxA_zinc-bd"/>
</dbReference>
<dbReference type="InterPro" id="IPR024079">
    <property type="entry name" value="MetalloPept_cat_dom_sf"/>
</dbReference>
<evidence type="ECO:0000256" key="1">
    <source>
        <dbReference type="SAM" id="SignalP"/>
    </source>
</evidence>
<evidence type="ECO:0000259" key="2">
    <source>
        <dbReference type="Pfam" id="PF16313"/>
    </source>
</evidence>
<feature type="domain" description="DUF5118" evidence="4">
    <location>
        <begin position="32"/>
        <end position="79"/>
    </location>
</feature>
<proteinExistence type="predicted"/>
<dbReference type="EMBL" id="CP036276">
    <property type="protein sequence ID" value="QDU41576.1"/>
    <property type="molecule type" value="Genomic_DNA"/>
</dbReference>
<gene>
    <name evidence="5" type="ORF">Mal52_00290</name>
</gene>
<keyword evidence="6" id="KW-1185">Reference proteome</keyword>
<dbReference type="InterPro" id="IPR033413">
    <property type="entry name" value="DUF5117"/>
</dbReference>
<evidence type="ECO:0000313" key="5">
    <source>
        <dbReference type="EMBL" id="QDU41576.1"/>
    </source>
</evidence>
<dbReference type="PANTHER" id="PTHR38478">
    <property type="entry name" value="PEPTIDASE M1A AND M12B"/>
    <property type="match status" value="1"/>
</dbReference>
<dbReference type="KEGG" id="sdyn:Mal52_00290"/>
<dbReference type="InterPro" id="IPR034032">
    <property type="entry name" value="Zn_MMP-like_bac"/>
</dbReference>
<dbReference type="AlphaFoldDB" id="A0A517ZGF8"/>
<dbReference type="Gene3D" id="3.40.390.10">
    <property type="entry name" value="Collagenase (Catalytic Domain)"/>
    <property type="match status" value="1"/>
</dbReference>
<dbReference type="GO" id="GO:0008237">
    <property type="term" value="F:metallopeptidase activity"/>
    <property type="evidence" value="ECO:0007669"/>
    <property type="project" value="InterPro"/>
</dbReference>
<name>A0A517ZGF8_9PLAN</name>
<dbReference type="InterPro" id="IPR033428">
    <property type="entry name" value="DUF5118"/>
</dbReference>
<dbReference type="SUPFAM" id="SSF55486">
    <property type="entry name" value="Metalloproteases ('zincins'), catalytic domain"/>
    <property type="match status" value="1"/>
</dbReference>
<feature type="signal peptide" evidence="1">
    <location>
        <begin position="1"/>
        <end position="22"/>
    </location>
</feature>
<dbReference type="Pfam" id="PF16313">
    <property type="entry name" value="DUF4953"/>
    <property type="match status" value="1"/>
</dbReference>
<dbReference type="CDD" id="cd04276">
    <property type="entry name" value="ZnMc_MMP_like_2"/>
    <property type="match status" value="1"/>
</dbReference>
<organism evidence="5 6">
    <name type="scientific">Symmachiella dynata</name>
    <dbReference type="NCBI Taxonomy" id="2527995"/>
    <lineage>
        <taxon>Bacteria</taxon>
        <taxon>Pseudomonadati</taxon>
        <taxon>Planctomycetota</taxon>
        <taxon>Planctomycetia</taxon>
        <taxon>Planctomycetales</taxon>
        <taxon>Planctomycetaceae</taxon>
        <taxon>Symmachiella</taxon>
    </lineage>
</organism>
<sequence precursor="true">MLKPCAWSLVIAILAASSPLYAAEAAAAKKESKFDKQIKDKTKIEGMWTMYHKDQKLLVDLKASDLGKEYLISTSIAKGIGVGSVLGGMSWGFGDDALWTFKKVGDKIHVIRRNVRYKASKKGPTADALKLAFSDSVLYALPILDTDRSSHLVDVSKIFMSDDAGIGRSIGYAFASDRSTWEKVKAFEKNVELRVAAVYQGRGTSDAIVDPRGVTVQVHHSISELGKSDYKPRLADDRVGYFTTVIKDFSSDEDEHFIRYINRWNLQKEDDKGPTSVPKKQITFFIEETVPHRWLPYVLEGFKEWNKAFEKLGYYEAINVRRQGEAGFDFDPEDIRYNTFRWITAEAGFAMGPSRVNPKTGEILDADIIFDADFLKYWSTKYETFSSNDVAMMMGGDPLTNEELPIGQFLNQRHKSAAQPHELTQHRHLPGQGCSLCNGLQHQMGFSAAVLMSRTGAVKKGELPEEFIGQALKEVVMHEVGHTLGLRHNFKASAWKTLEEINDPEKGAAEGTVSSVMDYTPANIVPKGQKQGLYFPQTIGPYDYWAIEYGYSDKKGDELKAVAARSTEPALDFATDEDTRSYDSDPLSNRFDLGKDPLEFAQRQMATAASLWPEVVETTVEDGDGYQRARQAFGMLFSEYWRTAYFAARFPGGVYVNRDHKGSKDARAPYELVEPERQRAAMKLLAESAFSTQNFPPEILNYLAATRWNHWGVRNYIRLDYPIHEFVAMMQSRILYRLLHQITLARLLDSELKVPEGADVYTLAEHLRTLVQACFSEWQPQEAGGEFTNRKPYISSFRRNLQRLAVKQFADVVNMPGTSMWTLTSPFRLSGVDMPEDARTLARLHLADLDRQITAVLGKENLKLDDYSRAHLQDCQERIRKTLNSQVQIRSVD</sequence>
<evidence type="ECO:0008006" key="7">
    <source>
        <dbReference type="Google" id="ProtNLM"/>
    </source>
</evidence>
<keyword evidence="1" id="KW-0732">Signal</keyword>
<feature type="chain" id="PRO_5021719014" description="EcxA zinc-binding domain-containing protein" evidence="1">
    <location>
        <begin position="23"/>
        <end position="893"/>
    </location>
</feature>
<accession>A0A517ZGF8</accession>
<evidence type="ECO:0000259" key="3">
    <source>
        <dbReference type="Pfam" id="PF17148"/>
    </source>
</evidence>
<dbReference type="PANTHER" id="PTHR38478:SF1">
    <property type="entry name" value="ZINC DEPENDENT METALLOPROTEASE DOMAIN LIPOPROTEIN"/>
    <property type="match status" value="1"/>
</dbReference>
<dbReference type="Pfam" id="PF17162">
    <property type="entry name" value="DUF5118"/>
    <property type="match status" value="1"/>
</dbReference>
<dbReference type="RefSeq" id="WP_145373602.1">
    <property type="nucleotide sequence ID" value="NZ_CP036276.1"/>
</dbReference>
<dbReference type="Pfam" id="PF17148">
    <property type="entry name" value="DUF5117"/>
    <property type="match status" value="1"/>
</dbReference>
<evidence type="ECO:0000313" key="6">
    <source>
        <dbReference type="Proteomes" id="UP000319383"/>
    </source>
</evidence>
<feature type="domain" description="DUF5117" evidence="3">
    <location>
        <begin position="96"/>
        <end position="268"/>
    </location>
</feature>
<dbReference type="Proteomes" id="UP000319383">
    <property type="component" value="Chromosome"/>
</dbReference>
<reference evidence="5 6" key="1">
    <citation type="submission" date="2019-02" db="EMBL/GenBank/DDBJ databases">
        <title>Deep-cultivation of Planctomycetes and their phenomic and genomic characterization uncovers novel biology.</title>
        <authorList>
            <person name="Wiegand S."/>
            <person name="Jogler M."/>
            <person name="Boedeker C."/>
            <person name="Pinto D."/>
            <person name="Vollmers J."/>
            <person name="Rivas-Marin E."/>
            <person name="Kohn T."/>
            <person name="Peeters S.H."/>
            <person name="Heuer A."/>
            <person name="Rast P."/>
            <person name="Oberbeckmann S."/>
            <person name="Bunk B."/>
            <person name="Jeske O."/>
            <person name="Meyerdierks A."/>
            <person name="Storesund J.E."/>
            <person name="Kallscheuer N."/>
            <person name="Luecker S."/>
            <person name="Lage O.M."/>
            <person name="Pohl T."/>
            <person name="Merkel B.J."/>
            <person name="Hornburger P."/>
            <person name="Mueller R.-W."/>
            <person name="Bruemmer F."/>
            <person name="Labrenz M."/>
            <person name="Spormann A.M."/>
            <person name="Op den Camp H."/>
            <person name="Overmann J."/>
            <person name="Amann R."/>
            <person name="Jetten M.S.M."/>
            <person name="Mascher T."/>
            <person name="Medema M.H."/>
            <person name="Devos D.P."/>
            <person name="Kaster A.-K."/>
            <person name="Ovreas L."/>
            <person name="Rohde M."/>
            <person name="Galperin M.Y."/>
            <person name="Jogler C."/>
        </authorList>
    </citation>
    <scope>NUCLEOTIDE SEQUENCE [LARGE SCALE GENOMIC DNA]</scope>
    <source>
        <strain evidence="5 6">Mal52</strain>
    </source>
</reference>
<protein>
    <recommendedName>
        <fullName evidence="7">EcxA zinc-binding domain-containing protein</fullName>
    </recommendedName>
</protein>